<organism evidence="12 13">
    <name type="scientific">Physcomitrium patens</name>
    <name type="common">Spreading-leaved earth moss</name>
    <name type="synonym">Physcomitrella patens</name>
    <dbReference type="NCBI Taxonomy" id="3218"/>
    <lineage>
        <taxon>Eukaryota</taxon>
        <taxon>Viridiplantae</taxon>
        <taxon>Streptophyta</taxon>
        <taxon>Embryophyta</taxon>
        <taxon>Bryophyta</taxon>
        <taxon>Bryophytina</taxon>
        <taxon>Bryopsida</taxon>
        <taxon>Funariidae</taxon>
        <taxon>Funariales</taxon>
        <taxon>Funariaceae</taxon>
        <taxon>Physcomitrium</taxon>
    </lineage>
</organism>
<feature type="transmembrane region" description="Helical" evidence="10">
    <location>
        <begin position="21"/>
        <end position="40"/>
    </location>
</feature>
<feature type="domain" description="Palmitoyltransferase DHHC" evidence="11">
    <location>
        <begin position="147"/>
        <end position="267"/>
    </location>
</feature>
<dbReference type="Gramene" id="Pp3c4_16650V3.2">
    <property type="protein sequence ID" value="PAC:32921820.CDS.1"/>
    <property type="gene ID" value="Pp3c4_16650"/>
</dbReference>
<keyword evidence="5 10" id="KW-1133">Transmembrane helix</keyword>
<keyword evidence="8" id="KW-0449">Lipoprotein</keyword>
<comment type="subcellular location">
    <subcellularLocation>
        <location evidence="1">Endomembrane system</location>
        <topology evidence="1">Multi-pass membrane protein</topology>
    </subcellularLocation>
</comment>
<name>A0A7I3Z415_PHYPA</name>
<dbReference type="PANTHER" id="PTHR22883">
    <property type="entry name" value="ZINC FINGER DHHC DOMAIN CONTAINING PROTEIN"/>
    <property type="match status" value="1"/>
</dbReference>
<dbReference type="Pfam" id="PF01529">
    <property type="entry name" value="DHHC"/>
    <property type="match status" value="1"/>
</dbReference>
<keyword evidence="3 10" id="KW-0808">Transferase</keyword>
<evidence type="ECO:0000259" key="11">
    <source>
        <dbReference type="Pfam" id="PF01529"/>
    </source>
</evidence>
<comment type="similarity">
    <text evidence="2 10">Belongs to the DHHC palmitoyltransferase family.</text>
</comment>
<dbReference type="KEGG" id="ppp:112281789"/>
<evidence type="ECO:0000313" key="12">
    <source>
        <dbReference type="EnsemblPlants" id="PAC:32921820.CDS.1"/>
    </source>
</evidence>
<evidence type="ECO:0000256" key="10">
    <source>
        <dbReference type="RuleBase" id="RU079119"/>
    </source>
</evidence>
<dbReference type="InParanoid" id="A0A7I3Z415"/>
<dbReference type="GO" id="GO:0019706">
    <property type="term" value="F:protein-cysteine S-palmitoyltransferase activity"/>
    <property type="evidence" value="ECO:0000318"/>
    <property type="project" value="GO_Central"/>
</dbReference>
<evidence type="ECO:0000256" key="1">
    <source>
        <dbReference type="ARBA" id="ARBA00004127"/>
    </source>
</evidence>
<dbReference type="PROSITE" id="PS50216">
    <property type="entry name" value="DHHC"/>
    <property type="match status" value="1"/>
</dbReference>
<keyword evidence="4 10" id="KW-0812">Transmembrane</keyword>
<evidence type="ECO:0000256" key="3">
    <source>
        <dbReference type="ARBA" id="ARBA00022679"/>
    </source>
</evidence>
<comment type="domain">
    <text evidence="10">The DHHC domain is required for palmitoyltransferase activity.</text>
</comment>
<dbReference type="AlphaFoldDB" id="A0A7I3Z415"/>
<comment type="catalytic activity">
    <reaction evidence="10">
        <text>L-cysteinyl-[protein] + hexadecanoyl-CoA = S-hexadecanoyl-L-cysteinyl-[protein] + CoA</text>
        <dbReference type="Rhea" id="RHEA:36683"/>
        <dbReference type="Rhea" id="RHEA-COMP:10131"/>
        <dbReference type="Rhea" id="RHEA-COMP:11032"/>
        <dbReference type="ChEBI" id="CHEBI:29950"/>
        <dbReference type="ChEBI" id="CHEBI:57287"/>
        <dbReference type="ChEBI" id="CHEBI:57379"/>
        <dbReference type="ChEBI" id="CHEBI:74151"/>
        <dbReference type="EC" id="2.3.1.225"/>
    </reaction>
</comment>
<sequence length="271" mass="31044">MWREVMTRARCTWVSNAGWSLRMMTCVLLHAVVVAGLLVLDSNLYRHTVAHSSWAGCYYLLMVVVFVQYACAARSKPEYLLDHVLMEGRFNFEFEAGQRYHESFSHPASKSSGDFDADNLQNEEGECPSASEATPLLMLSNDNLANLKRCPHCKLWQPSILSIKHCHTCDKCVLRFDHHCDWLGTCVGGRNHRKFWWYIFCETALVTWTIVWFICAYGRSKGKHTAMPAKCVMLLVMLALVATECCLVFLFLFHSFLLMTNQTSYELSRSA</sequence>
<feature type="transmembrane region" description="Helical" evidence="10">
    <location>
        <begin position="195"/>
        <end position="214"/>
    </location>
</feature>
<evidence type="ECO:0000256" key="6">
    <source>
        <dbReference type="ARBA" id="ARBA00023136"/>
    </source>
</evidence>
<evidence type="ECO:0000256" key="2">
    <source>
        <dbReference type="ARBA" id="ARBA00008574"/>
    </source>
</evidence>
<feature type="transmembrane region" description="Helical" evidence="10">
    <location>
        <begin position="52"/>
        <end position="71"/>
    </location>
</feature>
<dbReference type="GO" id="GO:0006612">
    <property type="term" value="P:protein targeting to membrane"/>
    <property type="evidence" value="ECO:0000318"/>
    <property type="project" value="GO_Central"/>
</dbReference>
<gene>
    <name evidence="12" type="primary">LOC112281789</name>
</gene>
<reference evidence="12 13" key="1">
    <citation type="journal article" date="2008" name="Science">
        <title>The Physcomitrella genome reveals evolutionary insights into the conquest of land by plants.</title>
        <authorList>
            <person name="Rensing S."/>
            <person name="Lang D."/>
            <person name="Zimmer A."/>
            <person name="Terry A."/>
            <person name="Salamov A."/>
            <person name="Shapiro H."/>
            <person name="Nishiyama T."/>
            <person name="Perroud P.-F."/>
            <person name="Lindquist E."/>
            <person name="Kamisugi Y."/>
            <person name="Tanahashi T."/>
            <person name="Sakakibara K."/>
            <person name="Fujita T."/>
            <person name="Oishi K."/>
            <person name="Shin-I T."/>
            <person name="Kuroki Y."/>
            <person name="Toyoda A."/>
            <person name="Suzuki Y."/>
            <person name="Hashimoto A."/>
            <person name="Yamaguchi K."/>
            <person name="Sugano A."/>
            <person name="Kohara Y."/>
            <person name="Fujiyama A."/>
            <person name="Anterola A."/>
            <person name="Aoki S."/>
            <person name="Ashton N."/>
            <person name="Barbazuk W.B."/>
            <person name="Barker E."/>
            <person name="Bennetzen J."/>
            <person name="Bezanilla M."/>
            <person name="Blankenship R."/>
            <person name="Cho S.H."/>
            <person name="Dutcher S."/>
            <person name="Estelle M."/>
            <person name="Fawcett J.A."/>
            <person name="Gundlach H."/>
            <person name="Hanada K."/>
            <person name="Heyl A."/>
            <person name="Hicks K.A."/>
            <person name="Hugh J."/>
            <person name="Lohr M."/>
            <person name="Mayer K."/>
            <person name="Melkozernov A."/>
            <person name="Murata T."/>
            <person name="Nelson D."/>
            <person name="Pils B."/>
            <person name="Prigge M."/>
            <person name="Reiss B."/>
            <person name="Renner T."/>
            <person name="Rombauts S."/>
            <person name="Rushton P."/>
            <person name="Sanderfoot A."/>
            <person name="Schween G."/>
            <person name="Shiu S.-H."/>
            <person name="Stueber K."/>
            <person name="Theodoulou F.L."/>
            <person name="Tu H."/>
            <person name="Van de Peer Y."/>
            <person name="Verrier P.J."/>
            <person name="Waters E."/>
            <person name="Wood A."/>
            <person name="Yang L."/>
            <person name="Cove D."/>
            <person name="Cuming A."/>
            <person name="Hasebe M."/>
            <person name="Lucas S."/>
            <person name="Mishler D.B."/>
            <person name="Reski R."/>
            <person name="Grigoriev I."/>
            <person name="Quatrano R.S."/>
            <person name="Boore J.L."/>
        </authorList>
    </citation>
    <scope>NUCLEOTIDE SEQUENCE [LARGE SCALE GENOMIC DNA]</scope>
    <source>
        <strain evidence="12 13">cv. Gransden 2004</strain>
    </source>
</reference>
<keyword evidence="6 10" id="KW-0472">Membrane</keyword>
<evidence type="ECO:0000256" key="9">
    <source>
        <dbReference type="ARBA" id="ARBA00023315"/>
    </source>
</evidence>
<dbReference type="EnsemblPlants" id="Pp3c4_16650V3.2">
    <property type="protein sequence ID" value="PAC:32921820.CDS.1"/>
    <property type="gene ID" value="Pp3c4_16650"/>
</dbReference>
<evidence type="ECO:0000313" key="13">
    <source>
        <dbReference type="Proteomes" id="UP000006727"/>
    </source>
</evidence>
<dbReference type="GO" id="GO:0005783">
    <property type="term" value="C:endoplasmic reticulum"/>
    <property type="evidence" value="ECO:0000318"/>
    <property type="project" value="GO_Central"/>
</dbReference>
<keyword evidence="13" id="KW-1185">Reference proteome</keyword>
<keyword evidence="7" id="KW-0564">Palmitate</keyword>
<evidence type="ECO:0000256" key="5">
    <source>
        <dbReference type="ARBA" id="ARBA00022989"/>
    </source>
</evidence>
<dbReference type="GO" id="GO:0005794">
    <property type="term" value="C:Golgi apparatus"/>
    <property type="evidence" value="ECO:0000318"/>
    <property type="project" value="GO_Central"/>
</dbReference>
<dbReference type="InterPro" id="IPR001594">
    <property type="entry name" value="Palmitoyltrfase_DHHC"/>
</dbReference>
<dbReference type="EMBL" id="ABEU02000004">
    <property type="status" value="NOT_ANNOTATED_CDS"/>
    <property type="molecule type" value="Genomic_DNA"/>
</dbReference>
<dbReference type="OrthoDB" id="9909019at2759"/>
<dbReference type="EC" id="2.3.1.225" evidence="10"/>
<dbReference type="Proteomes" id="UP000006727">
    <property type="component" value="Chromosome 4"/>
</dbReference>
<evidence type="ECO:0000256" key="7">
    <source>
        <dbReference type="ARBA" id="ARBA00023139"/>
    </source>
</evidence>
<reference evidence="12" key="3">
    <citation type="submission" date="2020-12" db="UniProtKB">
        <authorList>
            <consortium name="EnsemblPlants"/>
        </authorList>
    </citation>
    <scope>IDENTIFICATION</scope>
</reference>
<dbReference type="InterPro" id="IPR039859">
    <property type="entry name" value="PFA4/ZDH16/20/ERF2-like"/>
</dbReference>
<evidence type="ECO:0000256" key="8">
    <source>
        <dbReference type="ARBA" id="ARBA00023288"/>
    </source>
</evidence>
<protein>
    <recommendedName>
        <fullName evidence="10">S-acyltransferase</fullName>
        <ecNumber evidence="10">2.3.1.225</ecNumber>
    </recommendedName>
    <alternativeName>
        <fullName evidence="10">Palmitoyltransferase</fullName>
    </alternativeName>
</protein>
<reference evidence="12 13" key="2">
    <citation type="journal article" date="2018" name="Plant J.">
        <title>The Physcomitrella patens chromosome-scale assembly reveals moss genome structure and evolution.</title>
        <authorList>
            <person name="Lang D."/>
            <person name="Ullrich K.K."/>
            <person name="Murat F."/>
            <person name="Fuchs J."/>
            <person name="Jenkins J."/>
            <person name="Haas F.B."/>
            <person name="Piednoel M."/>
            <person name="Gundlach H."/>
            <person name="Van Bel M."/>
            <person name="Meyberg R."/>
            <person name="Vives C."/>
            <person name="Morata J."/>
            <person name="Symeonidi A."/>
            <person name="Hiss M."/>
            <person name="Muchero W."/>
            <person name="Kamisugi Y."/>
            <person name="Saleh O."/>
            <person name="Blanc G."/>
            <person name="Decker E.L."/>
            <person name="van Gessel N."/>
            <person name="Grimwood J."/>
            <person name="Hayes R.D."/>
            <person name="Graham S.W."/>
            <person name="Gunter L.E."/>
            <person name="McDaniel S.F."/>
            <person name="Hoernstein S.N.W."/>
            <person name="Larsson A."/>
            <person name="Li F.W."/>
            <person name="Perroud P.F."/>
            <person name="Phillips J."/>
            <person name="Ranjan P."/>
            <person name="Rokshar D.S."/>
            <person name="Rothfels C.J."/>
            <person name="Schneider L."/>
            <person name="Shu S."/>
            <person name="Stevenson D.W."/>
            <person name="Thummler F."/>
            <person name="Tillich M."/>
            <person name="Villarreal Aguilar J.C."/>
            <person name="Widiez T."/>
            <person name="Wong G.K."/>
            <person name="Wymore A."/>
            <person name="Zhang Y."/>
            <person name="Zimmer A.D."/>
            <person name="Quatrano R.S."/>
            <person name="Mayer K.F.X."/>
            <person name="Goodstein D."/>
            <person name="Casacuberta J.M."/>
            <person name="Vandepoele K."/>
            <person name="Reski R."/>
            <person name="Cuming A.C."/>
            <person name="Tuskan G.A."/>
            <person name="Maumus F."/>
            <person name="Salse J."/>
            <person name="Schmutz J."/>
            <person name="Rensing S.A."/>
        </authorList>
    </citation>
    <scope>NUCLEOTIDE SEQUENCE [LARGE SCALE GENOMIC DNA]</scope>
    <source>
        <strain evidence="12 13">cv. Gransden 2004</strain>
    </source>
</reference>
<accession>A0A7I3Z415</accession>
<proteinExistence type="inferred from homology"/>
<keyword evidence="9 10" id="KW-0012">Acyltransferase</keyword>
<feature type="transmembrane region" description="Helical" evidence="10">
    <location>
        <begin position="234"/>
        <end position="259"/>
    </location>
</feature>
<dbReference type="PANTHER" id="PTHR22883:SF301">
    <property type="entry name" value="PALMITOYLTRANSFERASE ZDHHC12"/>
    <property type="match status" value="1"/>
</dbReference>
<evidence type="ECO:0000256" key="4">
    <source>
        <dbReference type="ARBA" id="ARBA00022692"/>
    </source>
</evidence>